<keyword evidence="2" id="KW-0812">Transmembrane</keyword>
<accession>Q20836</accession>
<dbReference type="HOGENOM" id="CLU_2135744_0_0_1"/>
<dbReference type="KEGG" id="cel:CELE_F55E10.4"/>
<dbReference type="Proteomes" id="UP000001940">
    <property type="component" value="Chromosome X"/>
</dbReference>
<dbReference type="PIR" id="T16461">
    <property type="entry name" value="T16461"/>
</dbReference>
<reference evidence="3 4" key="1">
    <citation type="journal article" date="1998" name="Science">
        <title>Genome sequence of the nematode C. elegans: a platform for investigating biology.</title>
        <authorList>
            <consortium name="The C. elegans sequencing consortium"/>
            <person name="Sulson J.E."/>
            <person name="Waterston R."/>
        </authorList>
    </citation>
    <scope>NUCLEOTIDE SEQUENCE [LARGE SCALE GENOMIC DNA]</scope>
    <source>
        <strain evidence="3 4">Bristol N2</strain>
    </source>
</reference>
<name>Q20836_CAEEL</name>
<gene>
    <name evidence="3" type="ORF">CELE_F55E10.4</name>
    <name evidence="3 5" type="ORF">F55E10.4</name>
</gene>
<organism evidence="3 4">
    <name type="scientific">Caenorhabditis elegans</name>
    <dbReference type="NCBI Taxonomy" id="6239"/>
    <lineage>
        <taxon>Eukaryota</taxon>
        <taxon>Metazoa</taxon>
        <taxon>Ecdysozoa</taxon>
        <taxon>Nematoda</taxon>
        <taxon>Chromadorea</taxon>
        <taxon>Rhabditida</taxon>
        <taxon>Rhabditina</taxon>
        <taxon>Rhabditomorpha</taxon>
        <taxon>Rhabditoidea</taxon>
        <taxon>Rhabditidae</taxon>
        <taxon>Peloderinae</taxon>
        <taxon>Caenorhabditis</taxon>
    </lineage>
</organism>
<dbReference type="PaxDb" id="6239-F55E10.4"/>
<dbReference type="GeneID" id="186313"/>
<proteinExistence type="predicted"/>
<evidence type="ECO:0000313" key="3">
    <source>
        <dbReference type="EMBL" id="CCD70889.1"/>
    </source>
</evidence>
<evidence type="ECO:0000256" key="2">
    <source>
        <dbReference type="SAM" id="Phobius"/>
    </source>
</evidence>
<protein>
    <submittedName>
        <fullName evidence="3">Cubilin</fullName>
    </submittedName>
</protein>
<dbReference type="CTD" id="186313"/>
<dbReference type="AlphaFoldDB" id="Q20836"/>
<feature type="transmembrane region" description="Helical" evidence="2">
    <location>
        <begin position="24"/>
        <end position="45"/>
    </location>
</feature>
<dbReference type="WormBase" id="F55E10.4">
    <property type="protein sequence ID" value="CE02784"/>
    <property type="gene ID" value="WBGene00018883"/>
</dbReference>
<evidence type="ECO:0000313" key="4">
    <source>
        <dbReference type="Proteomes" id="UP000001940"/>
    </source>
</evidence>
<dbReference type="InParanoid" id="Q20836"/>
<keyword evidence="2" id="KW-1133">Transmembrane helix</keyword>
<evidence type="ECO:0000313" key="5">
    <source>
        <dbReference type="WormBase" id="F55E10.4"/>
    </source>
</evidence>
<dbReference type="EMBL" id="BX284606">
    <property type="protein sequence ID" value="CCD70889.1"/>
    <property type="molecule type" value="Genomic_DNA"/>
</dbReference>
<keyword evidence="2" id="KW-0472">Membrane</keyword>
<sequence length="113" mass="13078">MSDILMSTNLTTEYPRTSMQDSRLWLICLAPSGWLFAVILIIYAFRKNKRRMQVFDIYHLNESNDQARGNADGAPPQEHQVHNHVNGGYQNGQVEDDLEENAHPPQERLQERV</sequence>
<evidence type="ECO:0000256" key="1">
    <source>
        <dbReference type="SAM" id="MobiDB-lite"/>
    </source>
</evidence>
<dbReference type="AGR" id="WB:WBGene00018883"/>
<feature type="compositionally biased region" description="Basic and acidic residues" evidence="1">
    <location>
        <begin position="100"/>
        <end position="113"/>
    </location>
</feature>
<keyword evidence="4" id="KW-1185">Reference proteome</keyword>
<dbReference type="UCSC" id="F55E10.4">
    <property type="organism name" value="c. elegans"/>
</dbReference>
<dbReference type="Bgee" id="WBGene00018883">
    <property type="expression patterns" value="Expressed in larva"/>
</dbReference>
<dbReference type="RefSeq" id="NP_509411.1">
    <property type="nucleotide sequence ID" value="NM_077010.1"/>
</dbReference>
<feature type="region of interest" description="Disordered" evidence="1">
    <location>
        <begin position="65"/>
        <end position="113"/>
    </location>
</feature>